<comment type="similarity">
    <text evidence="2">Belongs to the RibF family.</text>
</comment>
<feature type="domain" description="FAD synthetase" evidence="12">
    <location>
        <begin position="11"/>
        <end position="154"/>
    </location>
</feature>
<sequence length="182" mass="20839">MNVFREGELELNQSVVTIGAFDGIHIGHQSLISEAVSRAQKLNVPSVVYTFDPPPRAYFQKQMILTNVKEKVTFIKKLNVDYVIVANFDKHYISKSAKDFLEELNHLSPKEIWVGPSFQFGKGKQGTTEYLAKHFNTFIHPLIKCSRGETVSSTRIRNLIYNQENELANELLGRELFENIHV</sequence>
<proteinExistence type="inferred from homology"/>
<dbReference type="GO" id="GO:0009398">
    <property type="term" value="P:FMN biosynthetic process"/>
    <property type="evidence" value="ECO:0007669"/>
    <property type="project" value="TreeGrafter"/>
</dbReference>
<dbReference type="GO" id="GO:0008531">
    <property type="term" value="F:riboflavin kinase activity"/>
    <property type="evidence" value="ECO:0007669"/>
    <property type="project" value="TreeGrafter"/>
</dbReference>
<dbReference type="InterPro" id="IPR015864">
    <property type="entry name" value="FAD_synthase"/>
</dbReference>
<dbReference type="GO" id="GO:0009231">
    <property type="term" value="P:riboflavin biosynthetic process"/>
    <property type="evidence" value="ECO:0007669"/>
    <property type="project" value="InterPro"/>
</dbReference>
<evidence type="ECO:0000256" key="10">
    <source>
        <dbReference type="ARBA" id="ARBA00022840"/>
    </source>
</evidence>
<evidence type="ECO:0000313" key="14">
    <source>
        <dbReference type="Proteomes" id="UP000664578"/>
    </source>
</evidence>
<dbReference type="AlphaFoldDB" id="A0A8I1MG37"/>
<dbReference type="GO" id="GO:0005524">
    <property type="term" value="F:ATP binding"/>
    <property type="evidence" value="ECO:0007669"/>
    <property type="project" value="UniProtKB-KW"/>
</dbReference>
<dbReference type="Pfam" id="PF06574">
    <property type="entry name" value="FAD_syn"/>
    <property type="match status" value="1"/>
</dbReference>
<evidence type="ECO:0000259" key="12">
    <source>
        <dbReference type="Pfam" id="PF06574"/>
    </source>
</evidence>
<dbReference type="EMBL" id="JAEMWV010000003">
    <property type="protein sequence ID" value="MBN8251564.1"/>
    <property type="molecule type" value="Genomic_DNA"/>
</dbReference>
<evidence type="ECO:0000313" key="13">
    <source>
        <dbReference type="EMBL" id="MBN8251564.1"/>
    </source>
</evidence>
<evidence type="ECO:0000256" key="7">
    <source>
        <dbReference type="ARBA" id="ARBA00022695"/>
    </source>
</evidence>
<evidence type="ECO:0000256" key="11">
    <source>
        <dbReference type="ARBA" id="ARBA00049494"/>
    </source>
</evidence>
<evidence type="ECO:0000256" key="2">
    <source>
        <dbReference type="ARBA" id="ARBA00010214"/>
    </source>
</evidence>
<evidence type="ECO:0000256" key="3">
    <source>
        <dbReference type="ARBA" id="ARBA00012393"/>
    </source>
</evidence>
<dbReference type="CDD" id="cd02064">
    <property type="entry name" value="FAD_synthetase_N"/>
    <property type="match status" value="1"/>
</dbReference>
<keyword evidence="4" id="KW-0285">Flavoprotein</keyword>
<dbReference type="Proteomes" id="UP000664578">
    <property type="component" value="Unassembled WGS sequence"/>
</dbReference>
<dbReference type="EC" id="2.7.7.2" evidence="3"/>
<comment type="pathway">
    <text evidence="1">Cofactor biosynthesis; FAD biosynthesis; FAD from FMN: step 1/1.</text>
</comment>
<comment type="caution">
    <text evidence="13">The sequence shown here is derived from an EMBL/GenBank/DDBJ whole genome shotgun (WGS) entry which is preliminary data.</text>
</comment>
<dbReference type="GO" id="GO:0003919">
    <property type="term" value="F:FMN adenylyltransferase activity"/>
    <property type="evidence" value="ECO:0007669"/>
    <property type="project" value="UniProtKB-EC"/>
</dbReference>
<comment type="catalytic activity">
    <reaction evidence="11">
        <text>FMN + ATP + H(+) = FAD + diphosphate</text>
        <dbReference type="Rhea" id="RHEA:17237"/>
        <dbReference type="ChEBI" id="CHEBI:15378"/>
        <dbReference type="ChEBI" id="CHEBI:30616"/>
        <dbReference type="ChEBI" id="CHEBI:33019"/>
        <dbReference type="ChEBI" id="CHEBI:57692"/>
        <dbReference type="ChEBI" id="CHEBI:58210"/>
        <dbReference type="EC" id="2.7.7.2"/>
    </reaction>
</comment>
<protein>
    <recommendedName>
        <fullName evidence="3">FAD synthase</fullName>
        <ecNumber evidence="3">2.7.7.2</ecNumber>
    </recommendedName>
</protein>
<reference evidence="13" key="1">
    <citation type="submission" date="2020-12" db="EMBL/GenBank/DDBJ databases">
        <title>PHA producing bacteria isolated from mangrove.</title>
        <authorList>
            <person name="Zheng W."/>
            <person name="Yu S."/>
            <person name="Huang Y."/>
        </authorList>
    </citation>
    <scope>NUCLEOTIDE SEQUENCE</scope>
    <source>
        <strain evidence="13">GN22-4</strain>
    </source>
</reference>
<evidence type="ECO:0000256" key="6">
    <source>
        <dbReference type="ARBA" id="ARBA00022679"/>
    </source>
</evidence>
<dbReference type="Gene3D" id="3.40.50.620">
    <property type="entry name" value="HUPs"/>
    <property type="match status" value="1"/>
</dbReference>
<keyword evidence="6" id="KW-0808">Transferase</keyword>
<keyword evidence="10" id="KW-0067">ATP-binding</keyword>
<dbReference type="RefSeq" id="WP_016765994.1">
    <property type="nucleotide sequence ID" value="NZ_CM125968.1"/>
</dbReference>
<dbReference type="InterPro" id="IPR014729">
    <property type="entry name" value="Rossmann-like_a/b/a_fold"/>
</dbReference>
<dbReference type="GO" id="GO:0006747">
    <property type="term" value="P:FAD biosynthetic process"/>
    <property type="evidence" value="ECO:0007669"/>
    <property type="project" value="UniProtKB-UniPathway"/>
</dbReference>
<evidence type="ECO:0000256" key="9">
    <source>
        <dbReference type="ARBA" id="ARBA00022827"/>
    </source>
</evidence>
<dbReference type="GeneID" id="93682096"/>
<keyword evidence="8" id="KW-0547">Nucleotide-binding</keyword>
<organism evidence="13 14">
    <name type="scientific">Priestia flexa</name>
    <dbReference type="NCBI Taxonomy" id="86664"/>
    <lineage>
        <taxon>Bacteria</taxon>
        <taxon>Bacillati</taxon>
        <taxon>Bacillota</taxon>
        <taxon>Bacilli</taxon>
        <taxon>Bacillales</taxon>
        <taxon>Bacillaceae</taxon>
        <taxon>Priestia</taxon>
    </lineage>
</organism>
<dbReference type="PANTHER" id="PTHR22749">
    <property type="entry name" value="RIBOFLAVIN KINASE/FMN ADENYLYLTRANSFERASE"/>
    <property type="match status" value="1"/>
</dbReference>
<gene>
    <name evidence="13" type="ORF">JF537_08235</name>
</gene>
<keyword evidence="7" id="KW-0548">Nucleotidyltransferase</keyword>
<evidence type="ECO:0000256" key="4">
    <source>
        <dbReference type="ARBA" id="ARBA00022630"/>
    </source>
</evidence>
<dbReference type="PANTHER" id="PTHR22749:SF6">
    <property type="entry name" value="RIBOFLAVIN KINASE"/>
    <property type="match status" value="1"/>
</dbReference>
<dbReference type="SUPFAM" id="SSF52374">
    <property type="entry name" value="Nucleotidylyl transferase"/>
    <property type="match status" value="1"/>
</dbReference>
<evidence type="ECO:0000256" key="1">
    <source>
        <dbReference type="ARBA" id="ARBA00004726"/>
    </source>
</evidence>
<keyword evidence="9" id="KW-0274">FAD</keyword>
<evidence type="ECO:0000256" key="5">
    <source>
        <dbReference type="ARBA" id="ARBA00022643"/>
    </source>
</evidence>
<name>A0A8I1MG37_9BACI</name>
<dbReference type="InterPro" id="IPR023468">
    <property type="entry name" value="Riboflavin_kinase"/>
</dbReference>
<accession>A0A8I1MG37</accession>
<dbReference type="UniPathway" id="UPA00277">
    <property type="reaction ID" value="UER00407"/>
</dbReference>
<evidence type="ECO:0000256" key="8">
    <source>
        <dbReference type="ARBA" id="ARBA00022741"/>
    </source>
</evidence>
<keyword evidence="5" id="KW-0288">FMN</keyword>